<comment type="subcellular location">
    <subcellularLocation>
        <location evidence="1">Membrane</location>
        <topology evidence="1">Single-pass type I membrane protein</topology>
    </subcellularLocation>
</comment>
<feature type="compositionally biased region" description="Basic and acidic residues" evidence="9">
    <location>
        <begin position="365"/>
        <end position="375"/>
    </location>
</feature>
<dbReference type="InterPro" id="IPR003599">
    <property type="entry name" value="Ig_sub"/>
</dbReference>
<evidence type="ECO:0000256" key="3">
    <source>
        <dbReference type="ARBA" id="ARBA00022729"/>
    </source>
</evidence>
<evidence type="ECO:0000256" key="4">
    <source>
        <dbReference type="ARBA" id="ARBA00022737"/>
    </source>
</evidence>
<feature type="region of interest" description="Disordered" evidence="9">
    <location>
        <begin position="260"/>
        <end position="296"/>
    </location>
</feature>
<evidence type="ECO:0000256" key="1">
    <source>
        <dbReference type="ARBA" id="ARBA00004479"/>
    </source>
</evidence>
<dbReference type="EMBL" id="CABDUW010000110">
    <property type="protein sequence ID" value="VTJ58862.1"/>
    <property type="molecule type" value="Genomic_DNA"/>
</dbReference>
<keyword evidence="2 10" id="KW-0812">Transmembrane</keyword>
<dbReference type="GO" id="GO:0002355">
    <property type="term" value="P:detection of tumor cell"/>
    <property type="evidence" value="ECO:0007669"/>
    <property type="project" value="TreeGrafter"/>
</dbReference>
<feature type="compositionally biased region" description="Polar residues" evidence="9">
    <location>
        <begin position="267"/>
        <end position="289"/>
    </location>
</feature>
<keyword evidence="6 10" id="KW-0472">Membrane</keyword>
<keyword evidence="13" id="KW-1185">Reference proteome</keyword>
<dbReference type="InterPro" id="IPR036179">
    <property type="entry name" value="Ig-like_dom_sf"/>
</dbReference>
<feature type="domain" description="Ig-like" evidence="11">
    <location>
        <begin position="157"/>
        <end position="246"/>
    </location>
</feature>
<sequence length="429" mass="48661">MRSQSYSLSPFKRNYFPALTSESRGSQQSVVAARHNMWWRVLSLLSWFHLQEAFLTNHTETITVEEGQTLTLKCVSSLGKNASLQWLAPSGFTIFLNEHPALKNSRYQLLHHSATQLSISVPSVTLQDEGTYKCLRYSNSVSTKEVKVTVLATPVKPTLEASVIRRLNGEDHVVLKCSTTRSKPPPQITWLLGNGMEIYSGTHHEFEADGKKCNTTSTLVLHTYGKNSTVDCIVRHKGLQGRKLVASFWLEDLVTDQETASDAPEKSSLSSQDPQQPTSTVSMMENSSIPEIDKEEKEQTTQYLDLTIEANPQYVELTRKKSGILLLTLVSFLIFILFIIVQLFIMKLRKAHVIWKREKEISEHTLESYRSRSNNDETSSQEKNGQTSHSKRCMNYITRLYSEAKTKKKENAEHSKLEGRHTPIPESIV</sequence>
<keyword evidence="8" id="KW-0393">Immunoglobulin domain</keyword>
<dbReference type="FunFam" id="2.60.40.10:FF:000013">
    <property type="entry name" value="cell adhesion molecule 1 isoform X1"/>
    <property type="match status" value="1"/>
</dbReference>
<dbReference type="GO" id="GO:0005102">
    <property type="term" value="F:signaling receptor binding"/>
    <property type="evidence" value="ECO:0007669"/>
    <property type="project" value="TreeGrafter"/>
</dbReference>
<gene>
    <name evidence="12" type="ORF">MONAX_5E035352</name>
</gene>
<evidence type="ECO:0000313" key="13">
    <source>
        <dbReference type="Proteomes" id="UP000335636"/>
    </source>
</evidence>
<organism evidence="12 13">
    <name type="scientific">Marmota monax</name>
    <name type="common">Woodchuck</name>
    <dbReference type="NCBI Taxonomy" id="9995"/>
    <lineage>
        <taxon>Eukaryota</taxon>
        <taxon>Metazoa</taxon>
        <taxon>Chordata</taxon>
        <taxon>Craniata</taxon>
        <taxon>Vertebrata</taxon>
        <taxon>Euteleostomi</taxon>
        <taxon>Mammalia</taxon>
        <taxon>Eutheria</taxon>
        <taxon>Euarchontoglires</taxon>
        <taxon>Glires</taxon>
        <taxon>Rodentia</taxon>
        <taxon>Sciuromorpha</taxon>
        <taxon>Sciuridae</taxon>
        <taxon>Xerinae</taxon>
        <taxon>Marmotini</taxon>
        <taxon>Marmota</taxon>
    </lineage>
</organism>
<keyword evidence="7" id="KW-1015">Disulfide bond</keyword>
<evidence type="ECO:0000256" key="7">
    <source>
        <dbReference type="ARBA" id="ARBA00023157"/>
    </source>
</evidence>
<evidence type="ECO:0000313" key="12">
    <source>
        <dbReference type="EMBL" id="VTJ58862.1"/>
    </source>
</evidence>
<dbReference type="Proteomes" id="UP000335636">
    <property type="component" value="Unassembled WGS sequence"/>
</dbReference>
<dbReference type="PROSITE" id="PS50835">
    <property type="entry name" value="IG_LIKE"/>
    <property type="match status" value="2"/>
</dbReference>
<evidence type="ECO:0000256" key="5">
    <source>
        <dbReference type="ARBA" id="ARBA00022989"/>
    </source>
</evidence>
<dbReference type="GO" id="GO:0005886">
    <property type="term" value="C:plasma membrane"/>
    <property type="evidence" value="ECO:0007669"/>
    <property type="project" value="TreeGrafter"/>
</dbReference>
<dbReference type="GO" id="GO:0008037">
    <property type="term" value="P:cell recognition"/>
    <property type="evidence" value="ECO:0007669"/>
    <property type="project" value="TreeGrafter"/>
</dbReference>
<dbReference type="PANTHER" id="PTHR47118">
    <property type="entry name" value="CYTOTOXIC AND REGULATORY T-CELL MOLECULE"/>
    <property type="match status" value="1"/>
</dbReference>
<feature type="compositionally biased region" description="Basic and acidic residues" evidence="9">
    <location>
        <begin position="402"/>
        <end position="423"/>
    </location>
</feature>
<name>A0A5E4AQT9_MARMO</name>
<dbReference type="Pfam" id="PF07686">
    <property type="entry name" value="V-set"/>
    <property type="match status" value="1"/>
</dbReference>
<evidence type="ECO:0000256" key="2">
    <source>
        <dbReference type="ARBA" id="ARBA00022692"/>
    </source>
</evidence>
<feature type="compositionally biased region" description="Polar residues" evidence="9">
    <location>
        <begin position="376"/>
        <end position="388"/>
    </location>
</feature>
<comment type="caution">
    <text evidence="12">The sequence shown here is derived from an EMBL/GenBank/DDBJ whole genome shotgun (WGS) entry which is preliminary data.</text>
</comment>
<evidence type="ECO:0000256" key="8">
    <source>
        <dbReference type="ARBA" id="ARBA00023319"/>
    </source>
</evidence>
<evidence type="ECO:0000259" key="11">
    <source>
        <dbReference type="PROSITE" id="PS50835"/>
    </source>
</evidence>
<keyword evidence="3" id="KW-0732">Signal</keyword>
<dbReference type="InterPro" id="IPR007110">
    <property type="entry name" value="Ig-like_dom"/>
</dbReference>
<dbReference type="Gene3D" id="2.60.40.10">
    <property type="entry name" value="Immunoglobulins"/>
    <property type="match status" value="2"/>
</dbReference>
<dbReference type="InterPro" id="IPR013162">
    <property type="entry name" value="CD80_C2-set"/>
</dbReference>
<proteinExistence type="predicted"/>
<feature type="region of interest" description="Disordered" evidence="9">
    <location>
        <begin position="365"/>
        <end position="429"/>
    </location>
</feature>
<dbReference type="SUPFAM" id="SSF48726">
    <property type="entry name" value="Immunoglobulin"/>
    <property type="match status" value="2"/>
</dbReference>
<feature type="domain" description="Ig-like" evidence="11">
    <location>
        <begin position="52"/>
        <end position="149"/>
    </location>
</feature>
<reference evidence="12" key="1">
    <citation type="submission" date="2019-04" db="EMBL/GenBank/DDBJ databases">
        <authorList>
            <person name="Alioto T."/>
            <person name="Alioto T."/>
        </authorList>
    </citation>
    <scope>NUCLEOTIDE SEQUENCE [LARGE SCALE GENOMIC DNA]</scope>
</reference>
<dbReference type="PANTHER" id="PTHR47118:SF1">
    <property type="entry name" value="CYTOTOXIC AND REGULATORY T-CELL MOLECULE"/>
    <property type="match status" value="1"/>
</dbReference>
<evidence type="ECO:0000256" key="9">
    <source>
        <dbReference type="SAM" id="MobiDB-lite"/>
    </source>
</evidence>
<dbReference type="Pfam" id="PF08205">
    <property type="entry name" value="C2-set_2"/>
    <property type="match status" value="1"/>
</dbReference>
<dbReference type="InterPro" id="IPR013106">
    <property type="entry name" value="Ig_V-set"/>
</dbReference>
<protein>
    <recommendedName>
        <fullName evidence="11">Ig-like domain-containing protein</fullName>
    </recommendedName>
</protein>
<dbReference type="InterPro" id="IPR053096">
    <property type="entry name" value="CRTAM"/>
</dbReference>
<feature type="transmembrane region" description="Helical" evidence="10">
    <location>
        <begin position="324"/>
        <end position="346"/>
    </location>
</feature>
<keyword evidence="4" id="KW-0677">Repeat</keyword>
<dbReference type="AlphaFoldDB" id="A0A5E4AQT9"/>
<dbReference type="GO" id="GO:0002860">
    <property type="term" value="P:positive regulation of natural killer cell mediated cytotoxicity directed against tumor cell target"/>
    <property type="evidence" value="ECO:0007669"/>
    <property type="project" value="TreeGrafter"/>
</dbReference>
<evidence type="ECO:0000256" key="10">
    <source>
        <dbReference type="SAM" id="Phobius"/>
    </source>
</evidence>
<evidence type="ECO:0000256" key="6">
    <source>
        <dbReference type="ARBA" id="ARBA00023136"/>
    </source>
</evidence>
<dbReference type="SMART" id="SM00409">
    <property type="entry name" value="IG"/>
    <property type="match status" value="1"/>
</dbReference>
<keyword evidence="5 10" id="KW-1133">Transmembrane helix</keyword>
<dbReference type="InterPro" id="IPR013783">
    <property type="entry name" value="Ig-like_fold"/>
</dbReference>
<accession>A0A5E4AQT9</accession>